<organism evidence="1 2">
    <name type="scientific">Sphingobium scionense</name>
    <dbReference type="NCBI Taxonomy" id="1404341"/>
    <lineage>
        <taxon>Bacteria</taxon>
        <taxon>Pseudomonadati</taxon>
        <taxon>Pseudomonadota</taxon>
        <taxon>Alphaproteobacteria</taxon>
        <taxon>Sphingomonadales</taxon>
        <taxon>Sphingomonadaceae</taxon>
        <taxon>Sphingobium</taxon>
    </lineage>
</organism>
<dbReference type="EMBL" id="JACIEU010000006">
    <property type="protein sequence ID" value="MBB4148022.1"/>
    <property type="molecule type" value="Genomic_DNA"/>
</dbReference>
<dbReference type="RefSeq" id="WP_188081800.1">
    <property type="nucleotide sequence ID" value="NZ_JACIEU010000006.1"/>
</dbReference>
<evidence type="ECO:0000313" key="2">
    <source>
        <dbReference type="Proteomes" id="UP000590524"/>
    </source>
</evidence>
<dbReference type="AlphaFoldDB" id="A0A7W6LPX5"/>
<name>A0A7W6LPX5_9SPHN</name>
<proteinExistence type="predicted"/>
<keyword evidence="2" id="KW-1185">Reference proteome</keyword>
<sequence length="78" mass="8923">MTPAHQIAEKLTEDQAFVIARRGIAFGNCQYAASVMRPLGRLGLFKRVTARGFRDRWTLTKRGEQVRAHLLSKENEHD</sequence>
<comment type="caution">
    <text evidence="1">The sequence shown here is derived from an EMBL/GenBank/DDBJ whole genome shotgun (WGS) entry which is preliminary data.</text>
</comment>
<reference evidence="1 2" key="1">
    <citation type="submission" date="2020-08" db="EMBL/GenBank/DDBJ databases">
        <title>Genomic Encyclopedia of Type Strains, Phase IV (KMG-IV): sequencing the most valuable type-strain genomes for metagenomic binning, comparative biology and taxonomic classification.</title>
        <authorList>
            <person name="Goeker M."/>
        </authorList>
    </citation>
    <scope>NUCLEOTIDE SEQUENCE [LARGE SCALE GENOMIC DNA]</scope>
    <source>
        <strain evidence="1 2">DSM 19371</strain>
    </source>
</reference>
<dbReference type="Proteomes" id="UP000590524">
    <property type="component" value="Unassembled WGS sequence"/>
</dbReference>
<accession>A0A7W6LPX5</accession>
<gene>
    <name evidence="1" type="ORF">GGQ90_001800</name>
</gene>
<protein>
    <submittedName>
        <fullName evidence="1">Uncharacterized protein</fullName>
    </submittedName>
</protein>
<evidence type="ECO:0000313" key="1">
    <source>
        <dbReference type="EMBL" id="MBB4148022.1"/>
    </source>
</evidence>